<comment type="similarity">
    <text evidence="1">Belongs to the LysR transcriptional regulatory family.</text>
</comment>
<accession>A0A0P1FQC7</accession>
<dbReference type="SUPFAM" id="SSF46785">
    <property type="entry name" value="Winged helix' DNA-binding domain"/>
    <property type="match status" value="1"/>
</dbReference>
<dbReference type="GO" id="GO:0003700">
    <property type="term" value="F:DNA-binding transcription factor activity"/>
    <property type="evidence" value="ECO:0007669"/>
    <property type="project" value="InterPro"/>
</dbReference>
<dbReference type="PRINTS" id="PR00039">
    <property type="entry name" value="HTHLYSR"/>
</dbReference>
<dbReference type="RefSeq" id="WP_058242272.1">
    <property type="nucleotide sequence ID" value="NZ_CYSB01000041.1"/>
</dbReference>
<proteinExistence type="inferred from homology"/>
<name>A0A0P1FQC7_9RHOB</name>
<dbReference type="InterPro" id="IPR005119">
    <property type="entry name" value="LysR_subst-bd"/>
</dbReference>
<gene>
    <name evidence="7" type="primary">gcvA_3</name>
    <name evidence="6" type="synonym">gcvA_12</name>
    <name evidence="6" type="ORF">TL5118_03818</name>
    <name evidence="7" type="ORF">TL5120_00724</name>
</gene>
<dbReference type="EMBL" id="CYSC01000016">
    <property type="protein sequence ID" value="CUH70944.1"/>
    <property type="molecule type" value="Genomic_DNA"/>
</dbReference>
<dbReference type="AlphaFoldDB" id="A0A0P1FQC7"/>
<dbReference type="PANTHER" id="PTHR30537:SF5">
    <property type="entry name" value="HTH-TYPE TRANSCRIPTIONAL ACTIVATOR TTDR-RELATED"/>
    <property type="match status" value="1"/>
</dbReference>
<sequence length="292" mass="31960">MQIPNLNNLRAFEAAARHLNFRLAAEELLVTQGAVAQQIRRLEQDLGTQLFHREARGVSLTEAGRRLQPNASQAIQLLHQGLLHLREGATVTLSVPPSFATKWLLPRLPDLAKDHPAITLNLRAEERVADLAQGMADLAVRLGPPPQERGLTSIELAPLRLVAVAQTGLFDPQTELSGFCDLPLIQDGHRDWQRLMNAAGVAHSGAMLQVNQTGLALDAALQGQGIALVPDLYLPELLAARLITPLWHAPQDDTDVTASGFHLVWSPRHDRAEIATVRNWLMDVATGTGRDR</sequence>
<dbReference type="OrthoDB" id="9813056at2"/>
<keyword evidence="4" id="KW-0804">Transcription</keyword>
<keyword evidence="2" id="KW-0805">Transcription regulation</keyword>
<dbReference type="InterPro" id="IPR036390">
    <property type="entry name" value="WH_DNA-bd_sf"/>
</dbReference>
<dbReference type="EMBL" id="CYSB01000041">
    <property type="protein sequence ID" value="CUH69848.1"/>
    <property type="molecule type" value="Genomic_DNA"/>
</dbReference>
<evidence type="ECO:0000256" key="4">
    <source>
        <dbReference type="ARBA" id="ARBA00023163"/>
    </source>
</evidence>
<evidence type="ECO:0000313" key="6">
    <source>
        <dbReference type="EMBL" id="CUH69848.1"/>
    </source>
</evidence>
<reference evidence="7 9" key="2">
    <citation type="submission" date="2015-09" db="EMBL/GenBank/DDBJ databases">
        <authorList>
            <consortium name="Swine Surveillance"/>
        </authorList>
    </citation>
    <scope>NUCLEOTIDE SEQUENCE [LARGE SCALE GENOMIC DNA]</scope>
    <source>
        <strain evidence="7 9">5120</strain>
    </source>
</reference>
<protein>
    <submittedName>
        <fullName evidence="7">Gcv operon activator</fullName>
    </submittedName>
</protein>
<dbReference type="InterPro" id="IPR036388">
    <property type="entry name" value="WH-like_DNA-bd_sf"/>
</dbReference>
<dbReference type="Proteomes" id="UP000051086">
    <property type="component" value="Unassembled WGS sequence"/>
</dbReference>
<dbReference type="SUPFAM" id="SSF53850">
    <property type="entry name" value="Periplasmic binding protein-like II"/>
    <property type="match status" value="1"/>
</dbReference>
<dbReference type="InterPro" id="IPR058163">
    <property type="entry name" value="LysR-type_TF_proteobact-type"/>
</dbReference>
<evidence type="ECO:0000313" key="8">
    <source>
        <dbReference type="Proteomes" id="UP000051086"/>
    </source>
</evidence>
<evidence type="ECO:0000259" key="5">
    <source>
        <dbReference type="PROSITE" id="PS50931"/>
    </source>
</evidence>
<evidence type="ECO:0000256" key="2">
    <source>
        <dbReference type="ARBA" id="ARBA00023015"/>
    </source>
</evidence>
<reference evidence="6 8" key="1">
    <citation type="submission" date="2015-09" db="EMBL/GenBank/DDBJ databases">
        <authorList>
            <person name="Rodrigo-Torres L."/>
            <person name="Arahal D.R."/>
        </authorList>
    </citation>
    <scope>NUCLEOTIDE SEQUENCE [LARGE SCALE GENOMIC DNA]</scope>
    <source>
        <strain evidence="6 8">CECT 5118</strain>
    </source>
</reference>
<dbReference type="Gene3D" id="3.40.190.10">
    <property type="entry name" value="Periplasmic binding protein-like II"/>
    <property type="match status" value="2"/>
</dbReference>
<dbReference type="Pfam" id="PF00126">
    <property type="entry name" value="HTH_1"/>
    <property type="match status" value="1"/>
</dbReference>
<dbReference type="PANTHER" id="PTHR30537">
    <property type="entry name" value="HTH-TYPE TRANSCRIPTIONAL REGULATOR"/>
    <property type="match status" value="1"/>
</dbReference>
<evidence type="ECO:0000313" key="7">
    <source>
        <dbReference type="EMBL" id="CUH70944.1"/>
    </source>
</evidence>
<evidence type="ECO:0000256" key="3">
    <source>
        <dbReference type="ARBA" id="ARBA00023125"/>
    </source>
</evidence>
<dbReference type="GO" id="GO:0003677">
    <property type="term" value="F:DNA binding"/>
    <property type="evidence" value="ECO:0007669"/>
    <property type="project" value="UniProtKB-KW"/>
</dbReference>
<feature type="domain" description="HTH lysR-type" evidence="5">
    <location>
        <begin position="4"/>
        <end position="61"/>
    </location>
</feature>
<dbReference type="PROSITE" id="PS50931">
    <property type="entry name" value="HTH_LYSR"/>
    <property type="match status" value="1"/>
</dbReference>
<dbReference type="InterPro" id="IPR000847">
    <property type="entry name" value="LysR_HTH_N"/>
</dbReference>
<organism evidence="7 9">
    <name type="scientific">Thalassovita autumnalis</name>
    <dbReference type="NCBI Taxonomy" id="2072972"/>
    <lineage>
        <taxon>Bacteria</taxon>
        <taxon>Pseudomonadati</taxon>
        <taxon>Pseudomonadota</taxon>
        <taxon>Alphaproteobacteria</taxon>
        <taxon>Rhodobacterales</taxon>
        <taxon>Roseobacteraceae</taxon>
        <taxon>Thalassovita</taxon>
    </lineage>
</organism>
<dbReference type="FunFam" id="1.10.10.10:FF:000001">
    <property type="entry name" value="LysR family transcriptional regulator"/>
    <property type="match status" value="1"/>
</dbReference>
<keyword evidence="3" id="KW-0238">DNA-binding</keyword>
<dbReference type="Gene3D" id="1.10.10.10">
    <property type="entry name" value="Winged helix-like DNA-binding domain superfamily/Winged helix DNA-binding domain"/>
    <property type="match status" value="1"/>
</dbReference>
<dbReference type="Pfam" id="PF03466">
    <property type="entry name" value="LysR_substrate"/>
    <property type="match status" value="1"/>
</dbReference>
<evidence type="ECO:0000313" key="9">
    <source>
        <dbReference type="Proteomes" id="UP000051887"/>
    </source>
</evidence>
<dbReference type="Proteomes" id="UP000051887">
    <property type="component" value="Unassembled WGS sequence"/>
</dbReference>
<evidence type="ECO:0000256" key="1">
    <source>
        <dbReference type="ARBA" id="ARBA00009437"/>
    </source>
</evidence>
<keyword evidence="8" id="KW-1185">Reference proteome</keyword>